<dbReference type="GO" id="GO:0043565">
    <property type="term" value="F:sequence-specific DNA binding"/>
    <property type="evidence" value="ECO:0007669"/>
    <property type="project" value="InterPro"/>
</dbReference>
<dbReference type="InterPro" id="IPR018060">
    <property type="entry name" value="HTH_AraC"/>
</dbReference>
<dbReference type="PANTHER" id="PTHR43280">
    <property type="entry name" value="ARAC-FAMILY TRANSCRIPTIONAL REGULATOR"/>
    <property type="match status" value="1"/>
</dbReference>
<feature type="transmembrane region" description="Helical" evidence="4">
    <location>
        <begin position="67"/>
        <end position="86"/>
    </location>
</feature>
<evidence type="ECO:0000256" key="1">
    <source>
        <dbReference type="ARBA" id="ARBA00023015"/>
    </source>
</evidence>
<feature type="domain" description="HTH araC/xylS-type" evidence="5">
    <location>
        <begin position="292"/>
        <end position="400"/>
    </location>
</feature>
<dbReference type="AlphaFoldDB" id="A0A8J8FA64"/>
<keyword evidence="4" id="KW-0812">Transmembrane</keyword>
<keyword evidence="3" id="KW-0804">Transcription</keyword>
<comment type="caution">
    <text evidence="6">The sequence shown here is derived from an EMBL/GenBank/DDBJ whole genome shotgun (WGS) entry which is preliminary data.</text>
</comment>
<evidence type="ECO:0000256" key="4">
    <source>
        <dbReference type="SAM" id="Phobius"/>
    </source>
</evidence>
<evidence type="ECO:0000313" key="6">
    <source>
        <dbReference type="EMBL" id="NNV54191.1"/>
    </source>
</evidence>
<name>A0A8J8FA64_9BACT</name>
<dbReference type="PROSITE" id="PS00041">
    <property type="entry name" value="HTH_ARAC_FAMILY_1"/>
    <property type="match status" value="1"/>
</dbReference>
<gene>
    <name evidence="6" type="ORF">GD597_01880</name>
</gene>
<dbReference type="InterPro" id="IPR009057">
    <property type="entry name" value="Homeodomain-like_sf"/>
</dbReference>
<feature type="transmembrane region" description="Helical" evidence="4">
    <location>
        <begin position="39"/>
        <end position="61"/>
    </location>
</feature>
<dbReference type="Proteomes" id="UP000598971">
    <property type="component" value="Unassembled WGS sequence"/>
</dbReference>
<dbReference type="RefSeq" id="WP_171606121.1">
    <property type="nucleotide sequence ID" value="NZ_WHPF01000002.1"/>
</dbReference>
<feature type="transmembrane region" description="Helical" evidence="4">
    <location>
        <begin position="135"/>
        <end position="154"/>
    </location>
</feature>
<feature type="transmembrane region" description="Helical" evidence="4">
    <location>
        <begin position="6"/>
        <end position="27"/>
    </location>
</feature>
<keyword evidence="2" id="KW-0238">DNA-binding</keyword>
<dbReference type="EMBL" id="WHPF01000002">
    <property type="protein sequence ID" value="NNV54191.1"/>
    <property type="molecule type" value="Genomic_DNA"/>
</dbReference>
<keyword evidence="7" id="KW-1185">Reference proteome</keyword>
<accession>A0A8J8FA64</accession>
<keyword evidence="1" id="KW-0805">Transcription regulation</keyword>
<dbReference type="PROSITE" id="PS01124">
    <property type="entry name" value="HTH_ARAC_FAMILY_2"/>
    <property type="match status" value="1"/>
</dbReference>
<reference evidence="6" key="1">
    <citation type="submission" date="2019-10" db="EMBL/GenBank/DDBJ databases">
        <title>Draft genome sequence of Panacibacter sp. KCS-6.</title>
        <authorList>
            <person name="Yim K.J."/>
        </authorList>
    </citation>
    <scope>NUCLEOTIDE SEQUENCE</scope>
    <source>
        <strain evidence="6">KCS-6</strain>
    </source>
</reference>
<evidence type="ECO:0000256" key="2">
    <source>
        <dbReference type="ARBA" id="ARBA00023125"/>
    </source>
</evidence>
<organism evidence="6 7">
    <name type="scientific">Limnovirga soli</name>
    <dbReference type="NCBI Taxonomy" id="2656915"/>
    <lineage>
        <taxon>Bacteria</taxon>
        <taxon>Pseudomonadati</taxon>
        <taxon>Bacteroidota</taxon>
        <taxon>Chitinophagia</taxon>
        <taxon>Chitinophagales</taxon>
        <taxon>Chitinophagaceae</taxon>
        <taxon>Limnovirga</taxon>
    </lineage>
</organism>
<keyword evidence="4" id="KW-0472">Membrane</keyword>
<feature type="transmembrane region" description="Helical" evidence="4">
    <location>
        <begin position="185"/>
        <end position="208"/>
    </location>
</feature>
<sequence>MLEWDIRSVVLSIAALQAIIISTLLLIRNYKEKRISDKFLVLFLLAISATMSEHIAGWLGLYEGQRLTFFPFGDTFLFAPLAYLYVKSITNNAFKWTTAEWIHFIPGIIYFGVHFIVWAYPVEEKLRIINQLGEYKWFTIEGYCNAAFFTYYLYKIINHYTAYLKWLPNEFSNIDKLHLNWIRNFIVLLGLYYVVFIGFSILSLIVWYNYDIGFWQYFVLAIIIYYTSITGYSYTRQYNIAFQLHKENEVFLTQEKNNPDTLYLPEEKTINNSATDQNKPQVISTSDEALLEPVKVLLLEHLLTQKPYLDAELSLSELANQLNKPAYIITQVINLKLGKNFNDLINGYRVNAVIEKLKNNEQKAQTLLAIAYDCGFNSKATFNRAFKKATNISPKEFIKTI</sequence>
<dbReference type="Pfam" id="PF12833">
    <property type="entry name" value="HTH_18"/>
    <property type="match status" value="1"/>
</dbReference>
<dbReference type="Gene3D" id="1.10.10.60">
    <property type="entry name" value="Homeodomain-like"/>
    <property type="match status" value="1"/>
</dbReference>
<feature type="transmembrane region" description="Helical" evidence="4">
    <location>
        <begin position="214"/>
        <end position="234"/>
    </location>
</feature>
<dbReference type="SUPFAM" id="SSF46689">
    <property type="entry name" value="Homeodomain-like"/>
    <property type="match status" value="1"/>
</dbReference>
<dbReference type="InterPro" id="IPR018062">
    <property type="entry name" value="HTH_AraC-typ_CS"/>
</dbReference>
<evidence type="ECO:0000259" key="5">
    <source>
        <dbReference type="PROSITE" id="PS01124"/>
    </source>
</evidence>
<dbReference type="PANTHER" id="PTHR43280:SF29">
    <property type="entry name" value="ARAC-FAMILY TRANSCRIPTIONAL REGULATOR"/>
    <property type="match status" value="1"/>
</dbReference>
<dbReference type="SMART" id="SM00342">
    <property type="entry name" value="HTH_ARAC"/>
    <property type="match status" value="1"/>
</dbReference>
<evidence type="ECO:0000256" key="3">
    <source>
        <dbReference type="ARBA" id="ARBA00023163"/>
    </source>
</evidence>
<keyword evidence="4" id="KW-1133">Transmembrane helix</keyword>
<proteinExistence type="predicted"/>
<feature type="transmembrane region" description="Helical" evidence="4">
    <location>
        <begin position="98"/>
        <end position="120"/>
    </location>
</feature>
<dbReference type="GO" id="GO:0003700">
    <property type="term" value="F:DNA-binding transcription factor activity"/>
    <property type="evidence" value="ECO:0007669"/>
    <property type="project" value="InterPro"/>
</dbReference>
<protein>
    <submittedName>
        <fullName evidence="6">Helix-turn-helix domain-containing protein</fullName>
    </submittedName>
</protein>
<evidence type="ECO:0000313" key="7">
    <source>
        <dbReference type="Proteomes" id="UP000598971"/>
    </source>
</evidence>